<dbReference type="Gene3D" id="3.60.40.10">
    <property type="entry name" value="PPM-type phosphatase domain"/>
    <property type="match status" value="1"/>
</dbReference>
<dbReference type="EMBL" id="JALJOT010000002">
    <property type="protein sequence ID" value="KAK9917571.1"/>
    <property type="molecule type" value="Genomic_DNA"/>
</dbReference>
<dbReference type="Pfam" id="PF00481">
    <property type="entry name" value="PP2C"/>
    <property type="match status" value="1"/>
</dbReference>
<keyword evidence="7 9" id="KW-0904">Protein phosphatase</keyword>
<dbReference type="InterPro" id="IPR001932">
    <property type="entry name" value="PPM-type_phosphatase-like_dom"/>
</dbReference>
<feature type="compositionally biased region" description="Polar residues" evidence="10">
    <location>
        <begin position="524"/>
        <end position="533"/>
    </location>
</feature>
<comment type="caution">
    <text evidence="12">The sequence shown here is derived from an EMBL/GenBank/DDBJ whole genome shotgun (WGS) entry which is preliminary data.</text>
</comment>
<keyword evidence="13" id="KW-1185">Reference proteome</keyword>
<keyword evidence="8" id="KW-0464">Manganese</keyword>
<evidence type="ECO:0000256" key="10">
    <source>
        <dbReference type="SAM" id="MobiDB-lite"/>
    </source>
</evidence>
<dbReference type="PROSITE" id="PS01032">
    <property type="entry name" value="PPM_1"/>
    <property type="match status" value="1"/>
</dbReference>
<gene>
    <name evidence="12" type="ORF">WJX75_005896</name>
</gene>
<dbReference type="PANTHER" id="PTHR47992">
    <property type="entry name" value="PROTEIN PHOSPHATASE"/>
    <property type="match status" value="1"/>
</dbReference>
<evidence type="ECO:0000256" key="9">
    <source>
        <dbReference type="RuleBase" id="RU003465"/>
    </source>
</evidence>
<dbReference type="EC" id="3.1.3.16" evidence="3"/>
<keyword evidence="6" id="KW-0460">Magnesium</keyword>
<feature type="compositionally biased region" description="Low complexity" evidence="10">
    <location>
        <begin position="868"/>
        <end position="883"/>
    </location>
</feature>
<feature type="region of interest" description="Disordered" evidence="10">
    <location>
        <begin position="403"/>
        <end position="429"/>
    </location>
</feature>
<feature type="compositionally biased region" description="Polar residues" evidence="10">
    <location>
        <begin position="727"/>
        <end position="746"/>
    </location>
</feature>
<evidence type="ECO:0000256" key="3">
    <source>
        <dbReference type="ARBA" id="ARBA00013081"/>
    </source>
</evidence>
<feature type="region of interest" description="Disordered" evidence="10">
    <location>
        <begin position="721"/>
        <end position="747"/>
    </location>
</feature>
<comment type="cofactor">
    <cofactor evidence="2">
        <name>Mg(2+)</name>
        <dbReference type="ChEBI" id="CHEBI:18420"/>
    </cofactor>
</comment>
<protein>
    <recommendedName>
        <fullName evidence="3">protein-serine/threonine phosphatase</fullName>
        <ecNumber evidence="3">3.1.3.16</ecNumber>
    </recommendedName>
</protein>
<feature type="region of interest" description="Disordered" evidence="10">
    <location>
        <begin position="339"/>
        <end position="366"/>
    </location>
</feature>
<comment type="cofactor">
    <cofactor evidence="1">
        <name>Mn(2+)</name>
        <dbReference type="ChEBI" id="CHEBI:29035"/>
    </cofactor>
</comment>
<comment type="similarity">
    <text evidence="9">Belongs to the PP2C family.</text>
</comment>
<name>A0ABR2Z1K7_9CHLO</name>
<evidence type="ECO:0000256" key="2">
    <source>
        <dbReference type="ARBA" id="ARBA00001946"/>
    </source>
</evidence>
<evidence type="ECO:0000256" key="5">
    <source>
        <dbReference type="ARBA" id="ARBA00022801"/>
    </source>
</evidence>
<evidence type="ECO:0000313" key="13">
    <source>
        <dbReference type="Proteomes" id="UP001491310"/>
    </source>
</evidence>
<sequence>MGNLSSCLSAGTNEGPHDAVAVHGVEVGVRCCFYWLSDDAERTLSPAERIKWMEESGKGECQDAAITQTDFASSTGSVFAGVFDGHGIGGRQAAAFAAGEITRELANDPRTEPAKIGRQWKAAVTDACVAAHTALSKPQLAGCDARYSGSTACMALVHDGQLFLANVGDSRAMLARLNPLGRIQGIPLTQDNKPDDPEERRRIERTGAIVSPMRNREGAFVGPQRVFGPDGFAPGLAMSRSLGDLLAHSLGVCPLPITSQRRLTSQDQFVVLATDGVWEVMTCQEVAHFVQRWRKRPWAGWSASDALTLEAQERWKLLQPEIMVDDVAAIVIMLTSPPANAAAPRPAPKKAARAQATNSAANSVDAKADRDALSALPYMNFFRHLELDKLDSLNASVRGGSHVRFEDRDEDDAPAPPGAGPKPAGEDGGAALRRALSRNTIVPQQVYDGAPSSPADSRGGASTGNNVTQAADGAPSAATDVPTASAVAAVAPGPAGDSAAEGLRPARSGLPRAPSREDLPATAFPSSIQGHQRSPSRHTALRELKTPPPSALGMCAQRSPSRPPTAHDSSPFAIQKAAWAALDSSAKPSPRALGRAMSSPAVDKLRLAALAIPKNTEPAVGLRALSANSMLRPFSSSNLLRPIRKTYPSEKNMMGSPTEDSAGSPLLGSPMRSEGSETLDGRQHGGGGGSGSGRDPREGRVRGGICRMNSVPEDLHSIVAGRRNPLPSRSKSTRVLSTRAKASNSPWAPLSVPPMQMALPETPAAVLPRPVFANPFANLQVQGESLNPWDESSADSSRHLTEGGATRGSSAALDMLRASPSNNVLAHAYTAPSAAMLPAWSDSPPSAHEGSPLLYPGWADSADGALTAAAASDHSPNSPLPSVSEEEPSVHSMRSGHSGTVADSVGSLHPKSQKTGMAAHQKLALHGVSCPPAAHILVKH</sequence>
<evidence type="ECO:0000256" key="1">
    <source>
        <dbReference type="ARBA" id="ARBA00001936"/>
    </source>
</evidence>
<feature type="region of interest" description="Disordered" evidence="10">
    <location>
        <begin position="442"/>
        <end position="479"/>
    </location>
</feature>
<evidence type="ECO:0000259" key="11">
    <source>
        <dbReference type="PROSITE" id="PS51746"/>
    </source>
</evidence>
<evidence type="ECO:0000256" key="7">
    <source>
        <dbReference type="ARBA" id="ARBA00022912"/>
    </source>
</evidence>
<organism evidence="12 13">
    <name type="scientific">Coccomyxa subellipsoidea</name>
    <dbReference type="NCBI Taxonomy" id="248742"/>
    <lineage>
        <taxon>Eukaryota</taxon>
        <taxon>Viridiplantae</taxon>
        <taxon>Chlorophyta</taxon>
        <taxon>core chlorophytes</taxon>
        <taxon>Trebouxiophyceae</taxon>
        <taxon>Trebouxiophyceae incertae sedis</taxon>
        <taxon>Coccomyxaceae</taxon>
        <taxon>Coccomyxa</taxon>
    </lineage>
</organism>
<evidence type="ECO:0000256" key="6">
    <source>
        <dbReference type="ARBA" id="ARBA00022842"/>
    </source>
</evidence>
<feature type="compositionally biased region" description="Low complexity" evidence="10">
    <location>
        <begin position="491"/>
        <end position="500"/>
    </location>
</feature>
<dbReference type="SMART" id="SM00332">
    <property type="entry name" value="PP2Cc"/>
    <property type="match status" value="1"/>
</dbReference>
<dbReference type="SUPFAM" id="SSF81606">
    <property type="entry name" value="PP2C-like"/>
    <property type="match status" value="1"/>
</dbReference>
<feature type="region of interest" description="Disordered" evidence="10">
    <location>
        <begin position="786"/>
        <end position="806"/>
    </location>
</feature>
<accession>A0ABR2Z1K7</accession>
<evidence type="ECO:0000256" key="4">
    <source>
        <dbReference type="ARBA" id="ARBA00022723"/>
    </source>
</evidence>
<dbReference type="InterPro" id="IPR036457">
    <property type="entry name" value="PPM-type-like_dom_sf"/>
</dbReference>
<reference evidence="12 13" key="1">
    <citation type="journal article" date="2024" name="Nat. Commun.">
        <title>Phylogenomics reveals the evolutionary origins of lichenization in chlorophyte algae.</title>
        <authorList>
            <person name="Puginier C."/>
            <person name="Libourel C."/>
            <person name="Otte J."/>
            <person name="Skaloud P."/>
            <person name="Haon M."/>
            <person name="Grisel S."/>
            <person name="Petersen M."/>
            <person name="Berrin J.G."/>
            <person name="Delaux P.M."/>
            <person name="Dal Grande F."/>
            <person name="Keller J."/>
        </authorList>
    </citation>
    <scope>NUCLEOTIDE SEQUENCE [LARGE SCALE GENOMIC DNA]</scope>
    <source>
        <strain evidence="12 13">SAG 216-7</strain>
    </source>
</reference>
<feature type="region of interest" description="Disordered" evidence="10">
    <location>
        <begin position="647"/>
        <end position="704"/>
    </location>
</feature>
<feature type="compositionally biased region" description="Low complexity" evidence="10">
    <location>
        <begin position="353"/>
        <end position="363"/>
    </location>
</feature>
<feature type="region of interest" description="Disordered" evidence="10">
    <location>
        <begin position="491"/>
        <end position="570"/>
    </location>
</feature>
<evidence type="ECO:0000256" key="8">
    <source>
        <dbReference type="ARBA" id="ARBA00023211"/>
    </source>
</evidence>
<keyword evidence="4" id="KW-0479">Metal-binding</keyword>
<dbReference type="CDD" id="cd00143">
    <property type="entry name" value="PP2Cc"/>
    <property type="match status" value="1"/>
</dbReference>
<dbReference type="Proteomes" id="UP001491310">
    <property type="component" value="Unassembled WGS sequence"/>
</dbReference>
<evidence type="ECO:0000313" key="12">
    <source>
        <dbReference type="EMBL" id="KAK9917571.1"/>
    </source>
</evidence>
<dbReference type="InterPro" id="IPR000222">
    <property type="entry name" value="PP2C_BS"/>
</dbReference>
<feature type="domain" description="PPM-type phosphatase" evidence="11">
    <location>
        <begin position="42"/>
        <end position="334"/>
    </location>
</feature>
<dbReference type="PROSITE" id="PS51746">
    <property type="entry name" value="PPM_2"/>
    <property type="match status" value="1"/>
</dbReference>
<keyword evidence="5 9" id="KW-0378">Hydrolase</keyword>
<proteinExistence type="inferred from homology"/>
<dbReference type="InterPro" id="IPR015655">
    <property type="entry name" value="PP2C"/>
</dbReference>
<feature type="region of interest" description="Disordered" evidence="10">
    <location>
        <begin position="868"/>
        <end position="919"/>
    </location>
</feature>